<dbReference type="OrthoDB" id="1398107at2759"/>
<name>A0A5N6QA78_9ROSI</name>
<organism evidence="1 2">
    <name type="scientific">Carpinus fangiana</name>
    <dbReference type="NCBI Taxonomy" id="176857"/>
    <lineage>
        <taxon>Eukaryota</taxon>
        <taxon>Viridiplantae</taxon>
        <taxon>Streptophyta</taxon>
        <taxon>Embryophyta</taxon>
        <taxon>Tracheophyta</taxon>
        <taxon>Spermatophyta</taxon>
        <taxon>Magnoliopsida</taxon>
        <taxon>eudicotyledons</taxon>
        <taxon>Gunneridae</taxon>
        <taxon>Pentapetalae</taxon>
        <taxon>rosids</taxon>
        <taxon>fabids</taxon>
        <taxon>Fagales</taxon>
        <taxon>Betulaceae</taxon>
        <taxon>Carpinus</taxon>
    </lineage>
</organism>
<dbReference type="AlphaFoldDB" id="A0A5N6QA78"/>
<dbReference type="SUPFAM" id="SSF48452">
    <property type="entry name" value="TPR-like"/>
    <property type="match status" value="1"/>
</dbReference>
<evidence type="ECO:0000313" key="1">
    <source>
        <dbReference type="EMBL" id="KAE7996202.1"/>
    </source>
</evidence>
<dbReference type="PANTHER" id="PTHR36350:SF2">
    <property type="entry name" value="PROTEIN, PUTATIVE-RELATED"/>
    <property type="match status" value="1"/>
</dbReference>
<reference evidence="1 2" key="1">
    <citation type="submission" date="2019-06" db="EMBL/GenBank/DDBJ databases">
        <title>A chromosomal-level reference genome of Carpinus fangiana (Coryloideae, Betulaceae).</title>
        <authorList>
            <person name="Yang X."/>
            <person name="Wang Z."/>
            <person name="Zhang L."/>
            <person name="Hao G."/>
            <person name="Liu J."/>
            <person name="Yang Y."/>
        </authorList>
    </citation>
    <scope>NUCLEOTIDE SEQUENCE [LARGE SCALE GENOMIC DNA]</scope>
    <source>
        <strain evidence="1">Cfa_2016G</strain>
        <tissue evidence="1">Leaf</tissue>
    </source>
</reference>
<dbReference type="PANTHER" id="PTHR36350">
    <property type="entry name" value="TRANSMEMBRANE PROTEIN"/>
    <property type="match status" value="1"/>
</dbReference>
<dbReference type="InterPro" id="IPR011990">
    <property type="entry name" value="TPR-like_helical_dom_sf"/>
</dbReference>
<keyword evidence="2" id="KW-1185">Reference proteome</keyword>
<accession>A0A5N6QA78</accession>
<dbReference type="EMBL" id="CM017321">
    <property type="protein sequence ID" value="KAE7996202.1"/>
    <property type="molecule type" value="Genomic_DNA"/>
</dbReference>
<protein>
    <submittedName>
        <fullName evidence="1">Uncharacterized protein</fullName>
    </submittedName>
</protein>
<dbReference type="Proteomes" id="UP000327013">
    <property type="component" value="Chromosome 1"/>
</dbReference>
<gene>
    <name evidence="1" type="ORF">FH972_000943</name>
</gene>
<proteinExistence type="predicted"/>
<evidence type="ECO:0000313" key="2">
    <source>
        <dbReference type="Proteomes" id="UP000327013"/>
    </source>
</evidence>
<dbReference type="Gene3D" id="1.25.40.10">
    <property type="entry name" value="Tetratricopeptide repeat domain"/>
    <property type="match status" value="1"/>
</dbReference>
<sequence>MESALCLRYCPLPSPTRATRPHFTFSHSSPMLSYASTSHLRLKGHYAFSPIVKQKAPSVRASAFPMGGKAALQSFFEINAFLSSSDIDVQEESTSSLPSRPSVEDVAALKMEAMQLLRSGKGTEAVEKLQKAIKNCENDPEPEYNLSKALAEILIFQAKYKEAYECLKRQIHPSDGRFPLYKVHEFNIIKTNSRARGIGD</sequence>